<sequence length="410" mass="45628">MCKMSTTARAAWQATLRVRKTESPLIRCFVQSSISVMLDCAQEIPATRLCTLDQQGTTAMAPHASDADDESALQDADGDRLDQQVAADSPLNRASGSQSGVGASSGQHSERTKIIGARAISAAEFEELRRLRDTKRDRGSQSVEVMRYEACQFYGLKDLDEHFFKETKAEYKPPFSKKLDFMLKVLLPGRFLDEGAVARQSLDVKMVETARGLLKDLGLAHAFDVDGETRSLLAGGLKGRLLRSDLFKGRPTQVGSKTTMSEKPVSEMFRIQLPAPKEGKAELDPVQFKAVMNVVLGHMGLKLGKAVEVSRPRRGKGKQHESASGNSDYKYKLERKYVLRMAKLVKLQFREVPRVWQLRRELEPAVRAFLNEVDASDLDHLLRRPSGHPLIEDLSSPTGEESPECMIVIR</sequence>
<protein>
    <submittedName>
        <fullName evidence="2">Uncharacterized protein</fullName>
    </submittedName>
</protein>
<dbReference type="EMBL" id="DF237624">
    <property type="protein sequence ID" value="GAQ90695.1"/>
    <property type="molecule type" value="Genomic_DNA"/>
</dbReference>
<keyword evidence="3" id="KW-1185">Reference proteome</keyword>
<dbReference type="AlphaFoldDB" id="A0A1Y1IIH9"/>
<feature type="region of interest" description="Disordered" evidence="1">
    <location>
        <begin position="88"/>
        <end position="110"/>
    </location>
</feature>
<reference evidence="2 3" key="1">
    <citation type="journal article" date="2014" name="Nat. Commun.">
        <title>Klebsormidium flaccidum genome reveals primary factors for plant terrestrial adaptation.</title>
        <authorList>
            <person name="Hori K."/>
            <person name="Maruyama F."/>
            <person name="Fujisawa T."/>
            <person name="Togashi T."/>
            <person name="Yamamoto N."/>
            <person name="Seo M."/>
            <person name="Sato S."/>
            <person name="Yamada T."/>
            <person name="Mori H."/>
            <person name="Tajima N."/>
            <person name="Moriyama T."/>
            <person name="Ikeuchi M."/>
            <person name="Watanabe M."/>
            <person name="Wada H."/>
            <person name="Kobayashi K."/>
            <person name="Saito M."/>
            <person name="Masuda T."/>
            <person name="Sasaki-Sekimoto Y."/>
            <person name="Mashiguchi K."/>
            <person name="Awai K."/>
            <person name="Shimojima M."/>
            <person name="Masuda S."/>
            <person name="Iwai M."/>
            <person name="Nobusawa T."/>
            <person name="Narise T."/>
            <person name="Kondo S."/>
            <person name="Saito H."/>
            <person name="Sato R."/>
            <person name="Murakawa M."/>
            <person name="Ihara Y."/>
            <person name="Oshima-Yamada Y."/>
            <person name="Ohtaka K."/>
            <person name="Satoh M."/>
            <person name="Sonobe K."/>
            <person name="Ishii M."/>
            <person name="Ohtani R."/>
            <person name="Kanamori-Sato M."/>
            <person name="Honoki R."/>
            <person name="Miyazaki D."/>
            <person name="Mochizuki H."/>
            <person name="Umetsu J."/>
            <person name="Higashi K."/>
            <person name="Shibata D."/>
            <person name="Kamiya Y."/>
            <person name="Sato N."/>
            <person name="Nakamura Y."/>
            <person name="Tabata S."/>
            <person name="Ida S."/>
            <person name="Kurokawa K."/>
            <person name="Ohta H."/>
        </authorList>
    </citation>
    <scope>NUCLEOTIDE SEQUENCE [LARGE SCALE GENOMIC DNA]</scope>
    <source>
        <strain evidence="2 3">NIES-2285</strain>
    </source>
</reference>
<name>A0A1Y1IIH9_KLENI</name>
<gene>
    <name evidence="2" type="ORF">KFL_006750015</name>
</gene>
<feature type="compositionally biased region" description="Low complexity" evidence="1">
    <location>
        <begin position="94"/>
        <end position="107"/>
    </location>
</feature>
<dbReference type="Proteomes" id="UP000054558">
    <property type="component" value="Unassembled WGS sequence"/>
</dbReference>
<accession>A0A1Y1IIH9</accession>
<evidence type="ECO:0000313" key="2">
    <source>
        <dbReference type="EMBL" id="GAQ90695.1"/>
    </source>
</evidence>
<proteinExistence type="predicted"/>
<evidence type="ECO:0000256" key="1">
    <source>
        <dbReference type="SAM" id="MobiDB-lite"/>
    </source>
</evidence>
<organism evidence="2 3">
    <name type="scientific">Klebsormidium nitens</name>
    <name type="common">Green alga</name>
    <name type="synonym">Ulothrix nitens</name>
    <dbReference type="NCBI Taxonomy" id="105231"/>
    <lineage>
        <taxon>Eukaryota</taxon>
        <taxon>Viridiplantae</taxon>
        <taxon>Streptophyta</taxon>
        <taxon>Klebsormidiophyceae</taxon>
        <taxon>Klebsormidiales</taxon>
        <taxon>Klebsormidiaceae</taxon>
        <taxon>Klebsormidium</taxon>
    </lineage>
</organism>
<evidence type="ECO:0000313" key="3">
    <source>
        <dbReference type="Proteomes" id="UP000054558"/>
    </source>
</evidence>